<evidence type="ECO:0000313" key="8">
    <source>
        <dbReference type="Proteomes" id="UP000623307"/>
    </source>
</evidence>
<accession>A0A375GRB9</accession>
<dbReference type="GeneID" id="303488943"/>
<reference evidence="5 6" key="1">
    <citation type="submission" date="2018-01" db="EMBL/GenBank/DDBJ databases">
        <authorList>
            <person name="Clerissi C."/>
        </authorList>
    </citation>
    <scope>NUCLEOTIDE SEQUENCE [LARGE SCALE GENOMIC DNA]</scope>
    <source>
        <strain evidence="5">Cupriavidus oxalaticus LMG 2235</strain>
        <plasmid evidence="6">co2235_mp</plasmid>
    </source>
</reference>
<dbReference type="RefSeq" id="WP_063240261.1">
    <property type="nucleotide sequence ID" value="NZ_CP032518.1"/>
</dbReference>
<feature type="compositionally biased region" description="Basic and acidic residues" evidence="1">
    <location>
        <begin position="101"/>
        <end position="110"/>
    </location>
</feature>
<name>A0A375GRB9_9BURK</name>
<dbReference type="EMBL" id="OGUS01000144">
    <property type="protein sequence ID" value="SPC24930.1"/>
    <property type="molecule type" value="Genomic_DNA"/>
</dbReference>
<gene>
    <name evidence="5" type="ORF">CO2235_MP90020</name>
    <name evidence="3" type="ORF">D2917_00275</name>
    <name evidence="4" type="ORF">JTE92_05395</name>
</gene>
<dbReference type="AlphaFoldDB" id="A0A375GRB9"/>
<reference evidence="3 7" key="2">
    <citation type="submission" date="2018-09" db="EMBL/GenBank/DDBJ databases">
        <title>Complete genome sequence of Cupriavidus oxalaticus T2, a bacterium capable of phenol tolerance and degradation.</title>
        <authorList>
            <person name="Yan J."/>
        </authorList>
    </citation>
    <scope>NUCLEOTIDE SEQUENCE [LARGE SCALE GENOMIC DNA]</scope>
    <source>
        <strain evidence="3 7">T2</strain>
    </source>
</reference>
<dbReference type="EMBL" id="CP032518">
    <property type="protein sequence ID" value="QEZ42821.1"/>
    <property type="molecule type" value="Genomic_DNA"/>
</dbReference>
<reference evidence="4 8" key="3">
    <citation type="submission" date="2021-02" db="EMBL/GenBank/DDBJ databases">
        <title>Complete Genome Sequence of Cupriavidus oxalaticus Strain Ox1, a Soil Oxalate-Degrading Species.</title>
        <authorList>
            <person name="Palmieri F."/>
            <person name="Udriet P."/>
            <person name="Deuasquier M."/>
            <person name="Beaudoing E."/>
            <person name="Johnson S.L."/>
            <person name="Davenport K.W."/>
            <person name="Chain P.S."/>
            <person name="Bindschedler S."/>
            <person name="Junier P."/>
        </authorList>
    </citation>
    <scope>NUCLEOTIDE SEQUENCE [LARGE SCALE GENOMIC DNA]</scope>
    <source>
        <strain evidence="4 8">Ox1</strain>
    </source>
</reference>
<dbReference type="Proteomes" id="UP000325743">
    <property type="component" value="Chromosome 1"/>
</dbReference>
<protein>
    <recommendedName>
        <fullName evidence="2">Surface antigen domain-containing protein</fullName>
    </recommendedName>
</protein>
<evidence type="ECO:0000313" key="7">
    <source>
        <dbReference type="Proteomes" id="UP000325743"/>
    </source>
</evidence>
<dbReference type="InterPro" id="IPR032635">
    <property type="entry name" value="Anti_2"/>
</dbReference>
<evidence type="ECO:0000259" key="2">
    <source>
        <dbReference type="Pfam" id="PF16998"/>
    </source>
</evidence>
<evidence type="ECO:0000313" key="5">
    <source>
        <dbReference type="EMBL" id="SPC24930.1"/>
    </source>
</evidence>
<dbReference type="OrthoDB" id="8686789at2"/>
<evidence type="ECO:0000313" key="3">
    <source>
        <dbReference type="EMBL" id="QEZ42821.1"/>
    </source>
</evidence>
<feature type="domain" description="Surface antigen" evidence="2">
    <location>
        <begin position="47"/>
        <end position="139"/>
    </location>
</feature>
<dbReference type="Proteomes" id="UP000256862">
    <property type="component" value="Plasmid CO2235_mp"/>
</dbReference>
<proteinExistence type="predicted"/>
<sequence length="144" mass="15795">MLPRQTDRPFRPAVRAVTRAAIAGVLGSTLLLAMAAPAHAYFDNYLSGSIIGTLNEKEGASLSQSVRKALNDTADGQSVTWTYPANGRRPQVDGTITPVESKTDKGQQCRRLESELKRGSSQEHWKGWFCKQPSGQWKARHVDG</sequence>
<dbReference type="Proteomes" id="UP000623307">
    <property type="component" value="Chromosome 1"/>
</dbReference>
<keyword evidence="8" id="KW-1185">Reference proteome</keyword>
<dbReference type="Pfam" id="PF16998">
    <property type="entry name" value="17kDa_Anti_2"/>
    <property type="match status" value="1"/>
</dbReference>
<evidence type="ECO:0000313" key="4">
    <source>
        <dbReference type="EMBL" id="QRQ92339.1"/>
    </source>
</evidence>
<organism evidence="3 7">
    <name type="scientific">Cupriavidus oxalaticus</name>
    <dbReference type="NCBI Taxonomy" id="96344"/>
    <lineage>
        <taxon>Bacteria</taxon>
        <taxon>Pseudomonadati</taxon>
        <taxon>Pseudomonadota</taxon>
        <taxon>Betaproteobacteria</taxon>
        <taxon>Burkholderiales</taxon>
        <taxon>Burkholderiaceae</taxon>
        <taxon>Cupriavidus</taxon>
    </lineage>
</organism>
<evidence type="ECO:0000313" key="6">
    <source>
        <dbReference type="Proteomes" id="UP000256862"/>
    </source>
</evidence>
<geneLocation type="plasmid" evidence="6">
    <name>co2235_mp</name>
</geneLocation>
<feature type="region of interest" description="Disordered" evidence="1">
    <location>
        <begin position="80"/>
        <end position="110"/>
    </location>
</feature>
<evidence type="ECO:0000256" key="1">
    <source>
        <dbReference type="SAM" id="MobiDB-lite"/>
    </source>
</evidence>
<dbReference type="EMBL" id="CP069811">
    <property type="protein sequence ID" value="QRQ92339.1"/>
    <property type="molecule type" value="Genomic_DNA"/>
</dbReference>